<dbReference type="Proteomes" id="UP000260721">
    <property type="component" value="Unassembled WGS sequence"/>
</dbReference>
<dbReference type="SUPFAM" id="SSF55804">
    <property type="entry name" value="Phoshotransferase/anion transport protein"/>
    <property type="match status" value="1"/>
</dbReference>
<evidence type="ECO:0000259" key="1">
    <source>
        <dbReference type="PROSITE" id="PS51094"/>
    </source>
</evidence>
<keyword evidence="2" id="KW-0813">Transport</keyword>
<dbReference type="AlphaFoldDB" id="A0A3E3E7Y0"/>
<gene>
    <name evidence="2" type="ORF">DXC78_01315</name>
</gene>
<protein>
    <submittedName>
        <fullName evidence="2">PTS sugar transporter subunit IIA</fullName>
    </submittedName>
</protein>
<evidence type="ECO:0000313" key="3">
    <source>
        <dbReference type="Proteomes" id="UP000260721"/>
    </source>
</evidence>
<proteinExistence type="predicted"/>
<dbReference type="Gene3D" id="3.40.930.10">
    <property type="entry name" value="Mannitol-specific EII, Chain A"/>
    <property type="match status" value="1"/>
</dbReference>
<name>A0A3E3E7Y0_9FIRM</name>
<dbReference type="InterPro" id="IPR002178">
    <property type="entry name" value="PTS_EIIA_type-2_dom"/>
</dbReference>
<reference evidence="2 3" key="1">
    <citation type="submission" date="2018-08" db="EMBL/GenBank/DDBJ databases">
        <title>A genome reference for cultivated species of the human gut microbiota.</title>
        <authorList>
            <person name="Zou Y."/>
            <person name="Xue W."/>
            <person name="Luo G."/>
        </authorList>
    </citation>
    <scope>NUCLEOTIDE SEQUENCE [LARGE SCALE GENOMIC DNA]</scope>
    <source>
        <strain evidence="2 3">TF08-11</strain>
    </source>
</reference>
<dbReference type="InterPro" id="IPR051541">
    <property type="entry name" value="PTS_SugarTrans_NitroReg"/>
</dbReference>
<evidence type="ECO:0000313" key="2">
    <source>
        <dbReference type="EMBL" id="RGD78069.1"/>
    </source>
</evidence>
<dbReference type="InterPro" id="IPR016152">
    <property type="entry name" value="PTrfase/Anion_transptr"/>
</dbReference>
<dbReference type="Pfam" id="PF00359">
    <property type="entry name" value="PTS_EIIA_2"/>
    <property type="match status" value="1"/>
</dbReference>
<sequence length="164" mass="18755">MIWEDMDSDLILLNRDANCEDDVFEILGGTFIKKGYSKESYVQALKDREADYPTGLDINGFGIAIPHTDSNHVIKETEGIMTLNKPVKFIQMGSEDIEVDVNVVMMLAIENPQQHIKKLQRILMIVQDESVLRKIYHAKTPQEVIECIKEKEKQIEIQEGGLYS</sequence>
<comment type="caution">
    <text evidence="2">The sequence shown here is derived from an EMBL/GenBank/DDBJ whole genome shotgun (WGS) entry which is preliminary data.</text>
</comment>
<accession>A0A3E3E7Y0</accession>
<dbReference type="PANTHER" id="PTHR47738:SF3">
    <property type="entry name" value="PHOSPHOTRANSFERASE SYSTEM MANNITOL_FRUCTOSE-SPECIFIC IIA DOMAIN CONTAINING PROTEIN"/>
    <property type="match status" value="1"/>
</dbReference>
<dbReference type="RefSeq" id="WP_117445358.1">
    <property type="nucleotide sequence ID" value="NZ_CAMNNH010000110.1"/>
</dbReference>
<dbReference type="EMBL" id="QUSK01000002">
    <property type="protein sequence ID" value="RGD78069.1"/>
    <property type="molecule type" value="Genomic_DNA"/>
</dbReference>
<dbReference type="CDD" id="cd00211">
    <property type="entry name" value="PTS_IIA_fru"/>
    <property type="match status" value="1"/>
</dbReference>
<dbReference type="PANTHER" id="PTHR47738">
    <property type="entry name" value="PTS SYSTEM FRUCTOSE-LIKE EIIA COMPONENT-RELATED"/>
    <property type="match status" value="1"/>
</dbReference>
<dbReference type="PROSITE" id="PS51094">
    <property type="entry name" value="PTS_EIIA_TYPE_2"/>
    <property type="match status" value="1"/>
</dbReference>
<keyword evidence="2" id="KW-0762">Sugar transport</keyword>
<feature type="domain" description="PTS EIIA type-2" evidence="1">
    <location>
        <begin position="4"/>
        <end position="151"/>
    </location>
</feature>
<organism evidence="2 3">
    <name type="scientific">Faecalicoccus pleomorphus</name>
    <dbReference type="NCBI Taxonomy" id="1323"/>
    <lineage>
        <taxon>Bacteria</taxon>
        <taxon>Bacillati</taxon>
        <taxon>Bacillota</taxon>
        <taxon>Erysipelotrichia</taxon>
        <taxon>Erysipelotrichales</taxon>
        <taxon>Erysipelotrichaceae</taxon>
        <taxon>Faecalicoccus</taxon>
    </lineage>
</organism>